<dbReference type="Proteomes" id="UP001152759">
    <property type="component" value="Chromosome 2"/>
</dbReference>
<evidence type="ECO:0000313" key="3">
    <source>
        <dbReference type="EMBL" id="CAH0385042.1"/>
    </source>
</evidence>
<feature type="transmembrane region" description="Helical" evidence="2">
    <location>
        <begin position="6"/>
        <end position="23"/>
    </location>
</feature>
<keyword evidence="2" id="KW-1133">Transmembrane helix</keyword>
<dbReference type="InterPro" id="IPR012464">
    <property type="entry name" value="DUF1676"/>
</dbReference>
<feature type="compositionally biased region" description="Basic residues" evidence="1">
    <location>
        <begin position="124"/>
        <end position="139"/>
    </location>
</feature>
<sequence>MTAVTLSWLAVLILVILSLSNLAEAKSKQRDNDDEDWGDGGFLKNQKPYTVEIEDLTLDGGSSPVIGDDVPDDQMVDSHMSNLYSEMMSTVNQDGLKQHGGGHAGGLGGHGGGHGGGLGGHGGHGLKKKKKKPKPHKKKKGFKEKFLPLLLIPFIIQTTLIPMFIMKLKMIAMKAAVLGKLALTLLAFNFIRNYRFGGAQTADEHYSNRLAEEHYGYSGGAPEIGAWVNGRSFHALH</sequence>
<feature type="compositionally biased region" description="Gly residues" evidence="1">
    <location>
        <begin position="98"/>
        <end position="123"/>
    </location>
</feature>
<accession>A0A9P0A6E7</accession>
<dbReference type="EMBL" id="OU963863">
    <property type="protein sequence ID" value="CAH0385042.1"/>
    <property type="molecule type" value="Genomic_DNA"/>
</dbReference>
<protein>
    <submittedName>
        <fullName evidence="3">Uncharacterized protein</fullName>
    </submittedName>
</protein>
<dbReference type="KEGG" id="btab:109044091"/>
<evidence type="ECO:0000313" key="4">
    <source>
        <dbReference type="Proteomes" id="UP001152759"/>
    </source>
</evidence>
<keyword evidence="2" id="KW-0472">Membrane</keyword>
<feature type="transmembrane region" description="Helical" evidence="2">
    <location>
        <begin position="171"/>
        <end position="191"/>
    </location>
</feature>
<gene>
    <name evidence="3" type="ORF">BEMITA_LOCUS4306</name>
</gene>
<evidence type="ECO:0000256" key="2">
    <source>
        <dbReference type="SAM" id="Phobius"/>
    </source>
</evidence>
<reference evidence="3" key="1">
    <citation type="submission" date="2021-12" db="EMBL/GenBank/DDBJ databases">
        <authorList>
            <person name="King R."/>
        </authorList>
    </citation>
    <scope>NUCLEOTIDE SEQUENCE</scope>
</reference>
<dbReference type="Pfam" id="PF07898">
    <property type="entry name" value="DUF1676"/>
    <property type="match status" value="1"/>
</dbReference>
<dbReference type="AlphaFoldDB" id="A0A9P0A6E7"/>
<keyword evidence="2" id="KW-0812">Transmembrane</keyword>
<name>A0A9P0A6E7_BEMTA</name>
<evidence type="ECO:0000256" key="1">
    <source>
        <dbReference type="SAM" id="MobiDB-lite"/>
    </source>
</evidence>
<keyword evidence="4" id="KW-1185">Reference proteome</keyword>
<proteinExistence type="predicted"/>
<organism evidence="3 4">
    <name type="scientific">Bemisia tabaci</name>
    <name type="common">Sweetpotato whitefly</name>
    <name type="synonym">Aleurodes tabaci</name>
    <dbReference type="NCBI Taxonomy" id="7038"/>
    <lineage>
        <taxon>Eukaryota</taxon>
        <taxon>Metazoa</taxon>
        <taxon>Ecdysozoa</taxon>
        <taxon>Arthropoda</taxon>
        <taxon>Hexapoda</taxon>
        <taxon>Insecta</taxon>
        <taxon>Pterygota</taxon>
        <taxon>Neoptera</taxon>
        <taxon>Paraneoptera</taxon>
        <taxon>Hemiptera</taxon>
        <taxon>Sternorrhyncha</taxon>
        <taxon>Aleyrodoidea</taxon>
        <taxon>Aleyrodidae</taxon>
        <taxon>Aleyrodinae</taxon>
        <taxon>Bemisia</taxon>
    </lineage>
</organism>
<feature type="transmembrane region" description="Helical" evidence="2">
    <location>
        <begin position="146"/>
        <end position="165"/>
    </location>
</feature>
<feature type="region of interest" description="Disordered" evidence="1">
    <location>
        <begin position="98"/>
        <end position="139"/>
    </location>
</feature>